<accession>A0ABY3XZ33</accession>
<evidence type="ECO:0000313" key="6">
    <source>
        <dbReference type="EMBL" id="UNS99609.1"/>
    </source>
</evidence>
<dbReference type="PROSITE" id="PS50949">
    <property type="entry name" value="HTH_GNTR"/>
    <property type="match status" value="1"/>
</dbReference>
<keyword evidence="2" id="KW-0238">DNA-binding</keyword>
<organism evidence="6 7">
    <name type="scientific">Streptomyces tubbatahanensis</name>
    <dbReference type="NCBI Taxonomy" id="2923272"/>
    <lineage>
        <taxon>Bacteria</taxon>
        <taxon>Bacillati</taxon>
        <taxon>Actinomycetota</taxon>
        <taxon>Actinomycetes</taxon>
        <taxon>Kitasatosporales</taxon>
        <taxon>Streptomycetaceae</taxon>
        <taxon>Streptomyces</taxon>
    </lineage>
</organism>
<dbReference type="Pfam" id="PF07729">
    <property type="entry name" value="FCD"/>
    <property type="match status" value="1"/>
</dbReference>
<dbReference type="InterPro" id="IPR000524">
    <property type="entry name" value="Tscrpt_reg_HTH_GntR"/>
</dbReference>
<gene>
    <name evidence="6" type="ORF">MMF93_26540</name>
</gene>
<dbReference type="SMART" id="SM00895">
    <property type="entry name" value="FCD"/>
    <property type="match status" value="1"/>
</dbReference>
<keyword evidence="1" id="KW-0805">Transcription regulation</keyword>
<dbReference type="InterPro" id="IPR036388">
    <property type="entry name" value="WH-like_DNA-bd_sf"/>
</dbReference>
<feature type="domain" description="HTH gntR-type" evidence="5">
    <location>
        <begin position="88"/>
        <end position="155"/>
    </location>
</feature>
<dbReference type="InterPro" id="IPR008920">
    <property type="entry name" value="TF_FadR/GntR_C"/>
</dbReference>
<feature type="compositionally biased region" description="Low complexity" evidence="4">
    <location>
        <begin position="34"/>
        <end position="43"/>
    </location>
</feature>
<dbReference type="EMBL" id="CP093846">
    <property type="protein sequence ID" value="UNS99609.1"/>
    <property type="molecule type" value="Genomic_DNA"/>
</dbReference>
<evidence type="ECO:0000256" key="1">
    <source>
        <dbReference type="ARBA" id="ARBA00023015"/>
    </source>
</evidence>
<evidence type="ECO:0000313" key="7">
    <source>
        <dbReference type="Proteomes" id="UP001202244"/>
    </source>
</evidence>
<name>A0ABY3XZ33_9ACTN</name>
<dbReference type="RefSeq" id="WP_242755415.1">
    <property type="nucleotide sequence ID" value="NZ_CP093846.1"/>
</dbReference>
<dbReference type="CDD" id="cd07377">
    <property type="entry name" value="WHTH_GntR"/>
    <property type="match status" value="1"/>
</dbReference>
<dbReference type="Gene3D" id="1.20.120.530">
    <property type="entry name" value="GntR ligand-binding domain-like"/>
    <property type="match status" value="1"/>
</dbReference>
<evidence type="ECO:0000256" key="2">
    <source>
        <dbReference type="ARBA" id="ARBA00023125"/>
    </source>
</evidence>
<keyword evidence="3" id="KW-0804">Transcription</keyword>
<dbReference type="Proteomes" id="UP001202244">
    <property type="component" value="Chromosome"/>
</dbReference>
<dbReference type="InterPro" id="IPR036390">
    <property type="entry name" value="WH_DNA-bd_sf"/>
</dbReference>
<dbReference type="Pfam" id="PF00392">
    <property type="entry name" value="GntR"/>
    <property type="match status" value="1"/>
</dbReference>
<dbReference type="PANTHER" id="PTHR43537:SF45">
    <property type="entry name" value="GNTR FAMILY REGULATORY PROTEIN"/>
    <property type="match status" value="1"/>
</dbReference>
<keyword evidence="7" id="KW-1185">Reference proteome</keyword>
<dbReference type="SUPFAM" id="SSF46785">
    <property type="entry name" value="Winged helix' DNA-binding domain"/>
    <property type="match status" value="1"/>
</dbReference>
<dbReference type="Gene3D" id="1.10.10.10">
    <property type="entry name" value="Winged helix-like DNA-binding domain superfamily/Winged helix DNA-binding domain"/>
    <property type="match status" value="1"/>
</dbReference>
<dbReference type="PANTHER" id="PTHR43537">
    <property type="entry name" value="TRANSCRIPTIONAL REGULATOR, GNTR FAMILY"/>
    <property type="match status" value="1"/>
</dbReference>
<dbReference type="SUPFAM" id="SSF48008">
    <property type="entry name" value="GntR ligand-binding domain-like"/>
    <property type="match status" value="1"/>
</dbReference>
<dbReference type="SMART" id="SM00345">
    <property type="entry name" value="HTH_GNTR"/>
    <property type="match status" value="1"/>
</dbReference>
<evidence type="ECO:0000256" key="3">
    <source>
        <dbReference type="ARBA" id="ARBA00023163"/>
    </source>
</evidence>
<protein>
    <submittedName>
        <fullName evidence="6">FCD domain-containing protein</fullName>
    </submittedName>
</protein>
<evidence type="ECO:0000259" key="5">
    <source>
        <dbReference type="PROSITE" id="PS50949"/>
    </source>
</evidence>
<sequence length="286" mass="30798">MEQSRTRAPGVPAAGRPTRLTTQGVTARAPADPAPRGQTTGPPRRGRPAPGPAPQPWFATGSAAQPRSARGEHTHSEPSAPRVVPQRHSVRDQILQALRAALLSGELAPGEVYSAPALAERFGVSPTPVREAMQVLVSEGCVATVPNRGFRVARHNPRDLAELHEIRALLEVPVVLTLARTQPAERWEELRPLAEDTLQAAVCGDRGAYAETDRAFHRSLLELAGNAQLVALAEDVRRRASLSSSRQAPTRRTTDLLAEAADHLALLDALSDQDLPTVERLVRDHA</sequence>
<reference evidence="6 7" key="1">
    <citation type="journal article" date="2023" name="Microbiol. Spectr.">
        <title>Synergy between Genome Mining, Metabolomics, and Bioinformatics Uncovers Antibacterial Chlorinated Carbazole Alkaloids and Their Biosynthetic Gene Cluster from Streptomyces tubbatahanensis sp. nov., a Novel Actinomycete Isolated from Sulu Sea, Philippines.</title>
        <authorList>
            <person name="Tenebro C.P."/>
            <person name="Trono D.J.V.L."/>
            <person name="Balida L.A.P."/>
            <person name="Bayog L.K.A."/>
            <person name="Bruna J.R."/>
            <person name="Sabido E.M."/>
            <person name="Caspe D.P.C."/>
            <person name="de Los Santos E.L.C."/>
            <person name="Saludes J.P."/>
            <person name="Dalisay D.S."/>
        </authorList>
    </citation>
    <scope>NUCLEOTIDE SEQUENCE [LARGE SCALE GENOMIC DNA]</scope>
    <source>
        <strain evidence="6 7">DSD3025</strain>
    </source>
</reference>
<evidence type="ECO:0000256" key="4">
    <source>
        <dbReference type="SAM" id="MobiDB-lite"/>
    </source>
</evidence>
<dbReference type="InterPro" id="IPR011711">
    <property type="entry name" value="GntR_C"/>
</dbReference>
<feature type="region of interest" description="Disordered" evidence="4">
    <location>
        <begin position="1"/>
        <end position="87"/>
    </location>
</feature>
<proteinExistence type="predicted"/>